<proteinExistence type="predicted"/>
<keyword evidence="2" id="KW-0969">Cilium</keyword>
<gene>
    <name evidence="2" type="ORF">ASR47_102155</name>
</gene>
<dbReference type="SUPFAM" id="SSF101801">
    <property type="entry name" value="Surface presentation of antigens (SPOA)"/>
    <property type="match status" value="1"/>
</dbReference>
<keyword evidence="3" id="KW-1185">Reference proteome</keyword>
<reference evidence="2 3" key="1">
    <citation type="submission" date="2016-04" db="EMBL/GenBank/DDBJ databases">
        <title>Draft genome sequence of Janthinobacterium psychrotolerans sp. nov., isolated from freshwater sediments in Denmark.</title>
        <authorList>
            <person name="Gong X."/>
            <person name="Skrivergaard S."/>
            <person name="Korsgaard B.S."/>
            <person name="Schreiber L."/>
            <person name="Marshall I.P."/>
            <person name="Finster K."/>
            <person name="Schramm A."/>
        </authorList>
    </citation>
    <scope>NUCLEOTIDE SEQUENCE [LARGE SCALE GENOMIC DNA]</scope>
    <source>
        <strain evidence="2 3">S3-2</strain>
    </source>
</reference>
<dbReference type="InterPro" id="IPR001543">
    <property type="entry name" value="FliN-like_C"/>
</dbReference>
<dbReference type="EMBL" id="LOCQ01000042">
    <property type="protein sequence ID" value="OBV40929.1"/>
    <property type="molecule type" value="Genomic_DNA"/>
</dbReference>
<evidence type="ECO:0000313" key="3">
    <source>
        <dbReference type="Proteomes" id="UP000092713"/>
    </source>
</evidence>
<evidence type="ECO:0000313" key="2">
    <source>
        <dbReference type="EMBL" id="OBV40929.1"/>
    </source>
</evidence>
<keyword evidence="2" id="KW-0282">Flagellum</keyword>
<comment type="caution">
    <text evidence="2">The sequence shown here is derived from an EMBL/GenBank/DDBJ whole genome shotgun (WGS) entry which is preliminary data.</text>
</comment>
<feature type="domain" description="Flagellar motor switch protein FliN-like C-terminal" evidence="1">
    <location>
        <begin position="245"/>
        <end position="303"/>
    </location>
</feature>
<evidence type="ECO:0000259" key="1">
    <source>
        <dbReference type="Pfam" id="PF01052"/>
    </source>
</evidence>
<accession>A0A1A7C7D2</accession>
<dbReference type="STRING" id="1747903.ASR47_102155"/>
<organism evidence="2 3">
    <name type="scientific">Janthinobacterium psychrotolerans</name>
    <dbReference type="NCBI Taxonomy" id="1747903"/>
    <lineage>
        <taxon>Bacteria</taxon>
        <taxon>Pseudomonadati</taxon>
        <taxon>Pseudomonadota</taxon>
        <taxon>Betaproteobacteria</taxon>
        <taxon>Burkholderiales</taxon>
        <taxon>Oxalobacteraceae</taxon>
        <taxon>Janthinobacterium</taxon>
    </lineage>
</organism>
<dbReference type="AlphaFoldDB" id="A0A1A7C7D2"/>
<name>A0A1A7C7D2_9BURK</name>
<keyword evidence="2" id="KW-0966">Cell projection</keyword>
<dbReference type="Pfam" id="PF01052">
    <property type="entry name" value="FliMN_C"/>
    <property type="match status" value="1"/>
</dbReference>
<sequence>MQVRLIPYNLFCHRNTDMTHMITTKTDQTLRHQVLDSCLLGRPVHLLHVFGAQLREDLASGLRLPMSRRYWGNFQIDDVSLSRVDNEDHSNRWLAFASPASQAGFSLDRQILLHVLNYRYGSAGAKSVAADPALVRVTATEERLAVVLGQQLIATLFARIHNNLQAVGKASSIDPAAVLAAQSGVRPARGSWIVTVSLSDVEAGLSGQIWFSLDKALMADVLRGLLPERAQAKKALRSVRPLASRLQVTLEGRLVSKQMQLGALFDLRVGDVIPVSLSRTDVMLDDSRLFTAAVSEHKGKLCLTSFEDVE</sequence>
<dbReference type="InterPro" id="IPR036429">
    <property type="entry name" value="SpoA-like_sf"/>
</dbReference>
<protein>
    <submittedName>
        <fullName evidence="2">Flagellar motor switch protein FliM</fullName>
    </submittedName>
</protein>
<dbReference type="Proteomes" id="UP000092713">
    <property type="component" value="Unassembled WGS sequence"/>
</dbReference>
<dbReference type="PATRIC" id="fig|1747903.4.peg.4590"/>